<dbReference type="InParanoid" id="A0A165EL28"/>
<evidence type="ECO:0000313" key="2">
    <source>
        <dbReference type="Proteomes" id="UP000076842"/>
    </source>
</evidence>
<dbReference type="Proteomes" id="UP000076842">
    <property type="component" value="Unassembled WGS sequence"/>
</dbReference>
<sequence length="176" mass="19909">MNESQPAPMHQHRCESGGHSLTTRPSLLTWHWSLQVCRSAPPSWWSNHVQPSRQLRQPKLVQASSARSPSCRRAIKSHLQGSMFSTTCQRRTSLDTYQTATAVTAVDGQPNSQHRERSIPADRGLNTRPGCCWPTGVPRWEDSRDPLMAYDLVSFSNISAFEDTNICNYAQYREVP</sequence>
<name>A0A165EL28_9BASI</name>
<reference evidence="1 2" key="1">
    <citation type="journal article" date="2016" name="Mol. Biol. Evol.">
        <title>Comparative Genomics of Early-Diverging Mushroom-Forming Fungi Provides Insights into the Origins of Lignocellulose Decay Capabilities.</title>
        <authorList>
            <person name="Nagy L.G."/>
            <person name="Riley R."/>
            <person name="Tritt A."/>
            <person name="Adam C."/>
            <person name="Daum C."/>
            <person name="Floudas D."/>
            <person name="Sun H."/>
            <person name="Yadav J.S."/>
            <person name="Pangilinan J."/>
            <person name="Larsson K.H."/>
            <person name="Matsuura K."/>
            <person name="Barry K."/>
            <person name="Labutti K."/>
            <person name="Kuo R."/>
            <person name="Ohm R.A."/>
            <person name="Bhattacharya S.S."/>
            <person name="Shirouzu T."/>
            <person name="Yoshinaga Y."/>
            <person name="Martin F.M."/>
            <person name="Grigoriev I.V."/>
            <person name="Hibbett D.S."/>
        </authorList>
    </citation>
    <scope>NUCLEOTIDE SEQUENCE [LARGE SCALE GENOMIC DNA]</scope>
    <source>
        <strain evidence="1 2">HHB12733</strain>
    </source>
</reference>
<gene>
    <name evidence="1" type="ORF">CALCODRAFT_361356</name>
</gene>
<keyword evidence="2" id="KW-1185">Reference proteome</keyword>
<organism evidence="1 2">
    <name type="scientific">Calocera cornea HHB12733</name>
    <dbReference type="NCBI Taxonomy" id="1353952"/>
    <lineage>
        <taxon>Eukaryota</taxon>
        <taxon>Fungi</taxon>
        <taxon>Dikarya</taxon>
        <taxon>Basidiomycota</taxon>
        <taxon>Agaricomycotina</taxon>
        <taxon>Dacrymycetes</taxon>
        <taxon>Dacrymycetales</taxon>
        <taxon>Dacrymycetaceae</taxon>
        <taxon>Calocera</taxon>
    </lineage>
</organism>
<proteinExistence type="predicted"/>
<protein>
    <submittedName>
        <fullName evidence="1">Uncharacterized protein</fullName>
    </submittedName>
</protein>
<accession>A0A165EL28</accession>
<dbReference type="EMBL" id="KV424001">
    <property type="protein sequence ID" value="KZT55087.1"/>
    <property type="molecule type" value="Genomic_DNA"/>
</dbReference>
<evidence type="ECO:0000313" key="1">
    <source>
        <dbReference type="EMBL" id="KZT55087.1"/>
    </source>
</evidence>
<dbReference type="AlphaFoldDB" id="A0A165EL28"/>